<dbReference type="RefSeq" id="WP_404548998.1">
    <property type="nucleotide sequence ID" value="NZ_JADIKJ010000022.1"/>
</dbReference>
<reference evidence="2 3" key="1">
    <citation type="submission" date="2020-10" db="EMBL/GenBank/DDBJ databases">
        <title>Phylogeny of dyella-like bacteria.</title>
        <authorList>
            <person name="Fu J."/>
        </authorList>
    </citation>
    <scope>NUCLEOTIDE SEQUENCE [LARGE SCALE GENOMIC DNA]</scope>
    <source>
        <strain evidence="2 3">JP1</strain>
    </source>
</reference>
<proteinExistence type="predicted"/>
<dbReference type="EMBL" id="JADIKJ010000022">
    <property type="protein sequence ID" value="MFK2902033.1"/>
    <property type="molecule type" value="Genomic_DNA"/>
</dbReference>
<name>A0ABW8JMG3_9GAMM</name>
<feature type="region of interest" description="Disordered" evidence="1">
    <location>
        <begin position="70"/>
        <end position="107"/>
    </location>
</feature>
<evidence type="ECO:0000313" key="3">
    <source>
        <dbReference type="Proteomes" id="UP001620461"/>
    </source>
</evidence>
<gene>
    <name evidence="2" type="ORF">ISP15_16975</name>
</gene>
<sequence>MASFTTRPLLVLSLFANGLVAVLLLTGFASSRSSTFDEITVHRINVVEPDGTLRMVISNKADLPGVIVKGKEQPPQDRPQAGMLFYNDEGSENGGLNRPGFREGCLV</sequence>
<keyword evidence="3" id="KW-1185">Reference proteome</keyword>
<accession>A0ABW8JMG3</accession>
<evidence type="ECO:0000256" key="1">
    <source>
        <dbReference type="SAM" id="MobiDB-lite"/>
    </source>
</evidence>
<dbReference type="Proteomes" id="UP001620461">
    <property type="component" value="Unassembled WGS sequence"/>
</dbReference>
<protein>
    <submittedName>
        <fullName evidence="2">Uncharacterized protein</fullName>
    </submittedName>
</protein>
<comment type="caution">
    <text evidence="2">The sequence shown here is derived from an EMBL/GenBank/DDBJ whole genome shotgun (WGS) entry which is preliminary data.</text>
</comment>
<organism evidence="2 3">
    <name type="scientific">Dyella jejuensis</name>
    <dbReference type="NCBI Taxonomy" id="1432009"/>
    <lineage>
        <taxon>Bacteria</taxon>
        <taxon>Pseudomonadati</taxon>
        <taxon>Pseudomonadota</taxon>
        <taxon>Gammaproteobacteria</taxon>
        <taxon>Lysobacterales</taxon>
        <taxon>Rhodanobacteraceae</taxon>
        <taxon>Dyella</taxon>
    </lineage>
</organism>
<evidence type="ECO:0000313" key="2">
    <source>
        <dbReference type="EMBL" id="MFK2902033.1"/>
    </source>
</evidence>